<feature type="region of interest" description="Disordered" evidence="1">
    <location>
        <begin position="366"/>
        <end position="408"/>
    </location>
</feature>
<organism evidence="2 3">
    <name type="scientific">Dryococelus australis</name>
    <dbReference type="NCBI Taxonomy" id="614101"/>
    <lineage>
        <taxon>Eukaryota</taxon>
        <taxon>Metazoa</taxon>
        <taxon>Ecdysozoa</taxon>
        <taxon>Arthropoda</taxon>
        <taxon>Hexapoda</taxon>
        <taxon>Insecta</taxon>
        <taxon>Pterygota</taxon>
        <taxon>Neoptera</taxon>
        <taxon>Polyneoptera</taxon>
        <taxon>Phasmatodea</taxon>
        <taxon>Verophasmatodea</taxon>
        <taxon>Anareolatae</taxon>
        <taxon>Phasmatidae</taxon>
        <taxon>Eurycanthinae</taxon>
        <taxon>Dryococelus</taxon>
    </lineage>
</organism>
<evidence type="ECO:0000313" key="3">
    <source>
        <dbReference type="Proteomes" id="UP001159363"/>
    </source>
</evidence>
<gene>
    <name evidence="2" type="ORF">PR048_000903</name>
</gene>
<name>A0ABQ9IGH5_9NEOP</name>
<evidence type="ECO:0000313" key="2">
    <source>
        <dbReference type="EMBL" id="KAJ8895567.1"/>
    </source>
</evidence>
<comment type="caution">
    <text evidence="2">The sequence shown here is derived from an EMBL/GenBank/DDBJ whole genome shotgun (WGS) entry which is preliminary data.</text>
</comment>
<feature type="compositionally biased region" description="Basic residues" evidence="1">
    <location>
        <begin position="366"/>
        <end position="375"/>
    </location>
</feature>
<protein>
    <submittedName>
        <fullName evidence="2">Uncharacterized protein</fullName>
    </submittedName>
</protein>
<accession>A0ABQ9IGH5</accession>
<dbReference type="Proteomes" id="UP001159363">
    <property type="component" value="Chromosome 1"/>
</dbReference>
<feature type="region of interest" description="Disordered" evidence="1">
    <location>
        <begin position="1"/>
        <end position="22"/>
    </location>
</feature>
<sequence>MGRGPNEAGGRRGVVKRNPRPVPRVTRVGLLSRRGANPSDSLALRHVNPRINTCYITRVTATRSAHSSFDMTRSNTGATLAALLLATVVATALCAPSSGGAGTTTEEELPQWHHPCGMMAKSAHAQRHVRTGGQKEVKDLLRLVKKQFQLAQSMFEKLSPDITELYGNVPSFEELSIPWLEFKHFDWYKKNVRNLHIKEKARSVLQHMHVSMQTMLATIHSMQQLKSFGKHLEPRKGLFIAVRNEVNKGSNKCSLYREQPTAACMPVCIVAQEGSLKDSHLVVNALYESMRDGEWWCVVQMLCESEDALLRLNATLPERVSIDVVAWDAATNDDTQLLIKDSVVLDKLQRSVKNWLRVLDDMLSARPKHKPRGNRNKNNGKGSKVDKGRQQSRTRTTRKPRRRQLAQR</sequence>
<evidence type="ECO:0000256" key="1">
    <source>
        <dbReference type="SAM" id="MobiDB-lite"/>
    </source>
</evidence>
<proteinExistence type="predicted"/>
<reference evidence="2 3" key="1">
    <citation type="submission" date="2023-02" db="EMBL/GenBank/DDBJ databases">
        <title>LHISI_Scaffold_Assembly.</title>
        <authorList>
            <person name="Stuart O.P."/>
            <person name="Cleave R."/>
            <person name="Magrath M.J.L."/>
            <person name="Mikheyev A.S."/>
        </authorList>
    </citation>
    <scope>NUCLEOTIDE SEQUENCE [LARGE SCALE GENOMIC DNA]</scope>
    <source>
        <strain evidence="2">Daus_M_001</strain>
        <tissue evidence="2">Leg muscle</tissue>
    </source>
</reference>
<feature type="compositionally biased region" description="Basic residues" evidence="1">
    <location>
        <begin position="390"/>
        <end position="408"/>
    </location>
</feature>
<dbReference type="EMBL" id="JARBHB010000001">
    <property type="protein sequence ID" value="KAJ8895567.1"/>
    <property type="molecule type" value="Genomic_DNA"/>
</dbReference>
<keyword evidence="3" id="KW-1185">Reference proteome</keyword>